<evidence type="ECO:0000313" key="3">
    <source>
        <dbReference type="EMBL" id="AYC30033.1"/>
    </source>
</evidence>
<dbReference type="PANTHER" id="PTHR36180">
    <property type="entry name" value="DNA-BINDING PROTEIN-RELATED-RELATED"/>
    <property type="match status" value="1"/>
</dbReference>
<dbReference type="EMBL" id="CP032418">
    <property type="protein sequence ID" value="AYC30033.1"/>
    <property type="molecule type" value="Genomic_DNA"/>
</dbReference>
<reference evidence="2" key="2">
    <citation type="submission" date="2018-09" db="EMBL/GenBank/DDBJ databases">
        <authorList>
            <person name="Parvin R."/>
            <person name="Begum J.A."/>
            <person name="Chowdhury E.H."/>
            <person name="Islam M.R."/>
            <person name="Harder T."/>
        </authorList>
    </citation>
    <scope>NUCLEOTIDE SEQUENCE</scope>
    <source>
        <strain evidence="2">K2R23-3</strain>
    </source>
</reference>
<proteinExistence type="predicted"/>
<dbReference type="KEGG" id="paek:D3873_07115"/>
<dbReference type="RefSeq" id="WP_119883408.1">
    <property type="nucleotide sequence ID" value="NZ_CP032418.1"/>
</dbReference>
<dbReference type="InterPro" id="IPR003497">
    <property type="entry name" value="BRO_N_domain"/>
</dbReference>
<dbReference type="PANTHER" id="PTHR36180:SF2">
    <property type="entry name" value="BRO FAMILY PROTEIN"/>
    <property type="match status" value="1"/>
</dbReference>
<accession>A0A385YTM6</accession>
<dbReference type="OrthoDB" id="9812611at2"/>
<feature type="domain" description="Bro-N" evidence="1">
    <location>
        <begin position="1"/>
        <end position="102"/>
    </location>
</feature>
<organism evidence="2 4">
    <name type="scientific">Paenisporosarcina cavernae</name>
    <dbReference type="NCBI Taxonomy" id="2320858"/>
    <lineage>
        <taxon>Bacteria</taxon>
        <taxon>Bacillati</taxon>
        <taxon>Bacillota</taxon>
        <taxon>Bacilli</taxon>
        <taxon>Bacillales</taxon>
        <taxon>Caryophanaceae</taxon>
        <taxon>Paenisporosarcina</taxon>
    </lineage>
</organism>
<name>A0A385YTM6_9BACL</name>
<reference evidence="4" key="1">
    <citation type="submission" date="2018-09" db="EMBL/GenBank/DDBJ databases">
        <authorList>
            <person name="Zhu H."/>
        </authorList>
    </citation>
    <scope>NUCLEOTIDE SEQUENCE [LARGE SCALE GENOMIC DNA]</scope>
    <source>
        <strain evidence="4">K2R23-3</strain>
    </source>
</reference>
<dbReference type="EMBL" id="CP032418">
    <property type="protein sequence ID" value="AYC29670.1"/>
    <property type="molecule type" value="Genomic_DNA"/>
</dbReference>
<dbReference type="KEGG" id="paek:D3873_09165"/>
<dbReference type="SMART" id="SM01040">
    <property type="entry name" value="Bro-N"/>
    <property type="match status" value="1"/>
</dbReference>
<evidence type="ECO:0000259" key="1">
    <source>
        <dbReference type="PROSITE" id="PS51750"/>
    </source>
</evidence>
<dbReference type="AlphaFoldDB" id="A0A385YTM6"/>
<dbReference type="Pfam" id="PF02498">
    <property type="entry name" value="Bro-N"/>
    <property type="match status" value="1"/>
</dbReference>
<evidence type="ECO:0000313" key="4">
    <source>
        <dbReference type="Proteomes" id="UP000265725"/>
    </source>
</evidence>
<sequence length="210" mass="24362">MNQLQNVFQFQNNELRTLQQGEEIWFAATDVCEVLEIKNVTQALQRLDEDERSMFNIGRQGDTNFVNESGLYSLVLGSRKQEAKDFKRWITKEVIPSIRKTGSYQQKQLTPAEYALLQAQNMVEMEKKLNEQEGRIGKIETEQHNINEIIGLSVVEWRKKITGILNRIAQAQGGYDMFKEIRNESYKILEDRAKCKLSIRVTNKQKSNGT</sequence>
<dbReference type="PROSITE" id="PS51750">
    <property type="entry name" value="BRO_N"/>
    <property type="match status" value="1"/>
</dbReference>
<dbReference type="Proteomes" id="UP000265725">
    <property type="component" value="Chromosome"/>
</dbReference>
<keyword evidence="4" id="KW-1185">Reference proteome</keyword>
<gene>
    <name evidence="2" type="ORF">D3873_07115</name>
    <name evidence="3" type="ORF">D3873_09165</name>
</gene>
<protein>
    <submittedName>
        <fullName evidence="2">Toxin-antitoxin system, toxin component, Bro family protein</fullName>
    </submittedName>
</protein>
<evidence type="ECO:0000313" key="2">
    <source>
        <dbReference type="EMBL" id="AYC29670.1"/>
    </source>
</evidence>